<evidence type="ECO:0000256" key="2">
    <source>
        <dbReference type="ARBA" id="ARBA00022734"/>
    </source>
</evidence>
<dbReference type="SUPFAM" id="SSF53448">
    <property type="entry name" value="Nucleotide-diphospho-sugar transferases"/>
    <property type="match status" value="1"/>
</dbReference>
<dbReference type="InterPro" id="IPR029044">
    <property type="entry name" value="Nucleotide-diphossugar_trans"/>
</dbReference>
<dbReference type="EMBL" id="CAXITT010001296">
    <property type="protein sequence ID" value="CAL1548359.1"/>
    <property type="molecule type" value="Genomic_DNA"/>
</dbReference>
<dbReference type="PROSITE" id="PS50231">
    <property type="entry name" value="RICIN_B_LECTIN"/>
    <property type="match status" value="1"/>
</dbReference>
<feature type="domain" description="Ricin B lectin" evidence="4">
    <location>
        <begin position="178"/>
        <end position="300"/>
    </location>
</feature>
<evidence type="ECO:0000256" key="3">
    <source>
        <dbReference type="ARBA" id="ARBA00023157"/>
    </source>
</evidence>
<dbReference type="Proteomes" id="UP001497497">
    <property type="component" value="Unassembled WGS sequence"/>
</dbReference>
<keyword evidence="1" id="KW-0808">Transferase</keyword>
<dbReference type="InterPro" id="IPR000772">
    <property type="entry name" value="Ricin_B_lectin"/>
</dbReference>
<keyword evidence="6" id="KW-1185">Reference proteome</keyword>
<evidence type="ECO:0000313" key="6">
    <source>
        <dbReference type="Proteomes" id="UP001497497"/>
    </source>
</evidence>
<reference evidence="5 6" key="1">
    <citation type="submission" date="2024-04" db="EMBL/GenBank/DDBJ databases">
        <authorList>
            <consortium name="Genoscope - CEA"/>
            <person name="William W."/>
        </authorList>
    </citation>
    <scope>NUCLEOTIDE SEQUENCE [LARGE SCALE GENOMIC DNA]</scope>
</reference>
<comment type="caution">
    <text evidence="5">The sequence shown here is derived from an EMBL/GenBank/DDBJ whole genome shotgun (WGS) entry which is preliminary data.</text>
</comment>
<dbReference type="Gene3D" id="2.80.10.50">
    <property type="match status" value="1"/>
</dbReference>
<organism evidence="5 6">
    <name type="scientific">Lymnaea stagnalis</name>
    <name type="common">Great pond snail</name>
    <name type="synonym">Helix stagnalis</name>
    <dbReference type="NCBI Taxonomy" id="6523"/>
    <lineage>
        <taxon>Eukaryota</taxon>
        <taxon>Metazoa</taxon>
        <taxon>Spiralia</taxon>
        <taxon>Lophotrochozoa</taxon>
        <taxon>Mollusca</taxon>
        <taxon>Gastropoda</taxon>
        <taxon>Heterobranchia</taxon>
        <taxon>Euthyneura</taxon>
        <taxon>Panpulmonata</taxon>
        <taxon>Hygrophila</taxon>
        <taxon>Lymnaeoidea</taxon>
        <taxon>Lymnaeidae</taxon>
        <taxon>Lymnaea</taxon>
    </lineage>
</organism>
<keyword evidence="3" id="KW-1015">Disulfide bond</keyword>
<name>A0AAV2ITT0_LYMST</name>
<accession>A0AAV2ITT0</accession>
<dbReference type="GO" id="GO:0005794">
    <property type="term" value="C:Golgi apparatus"/>
    <property type="evidence" value="ECO:0007669"/>
    <property type="project" value="TreeGrafter"/>
</dbReference>
<dbReference type="AlphaFoldDB" id="A0AAV2ITT0"/>
<dbReference type="GO" id="GO:0004653">
    <property type="term" value="F:polypeptide N-acetylgalactosaminyltransferase activity"/>
    <property type="evidence" value="ECO:0007669"/>
    <property type="project" value="TreeGrafter"/>
</dbReference>
<dbReference type="PANTHER" id="PTHR11675:SF126">
    <property type="entry name" value="RICIN B LECTIN DOMAIN-CONTAINING PROTEIN"/>
    <property type="match status" value="1"/>
</dbReference>
<evidence type="ECO:0000256" key="1">
    <source>
        <dbReference type="ARBA" id="ARBA00022679"/>
    </source>
</evidence>
<dbReference type="InterPro" id="IPR027791">
    <property type="entry name" value="Galactosyl_T_C"/>
</dbReference>
<evidence type="ECO:0000313" key="5">
    <source>
        <dbReference type="EMBL" id="CAL1548359.1"/>
    </source>
</evidence>
<proteinExistence type="predicted"/>
<sequence>MSKAARLVGGLTLNSLTFNWLYDRKLNGTFQGNNWPSPTMPGGLYAVSRDWFAKLGKYDDGLDFWGGENLEMSFKTWMCGGSILLISCSHVGHIFRTKNPTLVGINLNYKNAVRVAEVWMDQYKHFFYERLAYNLPNYGDVSDRRRLRKSLECQSFAWYLMNVFPELKQDMDVTSIYSGEIRSLSENLCIDRQEEGRVAIASCRDTYFQQWQLTSQGKLVSGERVMGIKTELFRGVEKKTIGTFHLGRTLGTIDILWRYDEKRRFVGEKTGQCLQADTRTRSVILTQCSTQAETQKWSFTTRIQRQKMMRHKGVSIDWGV</sequence>
<protein>
    <recommendedName>
        <fullName evidence="4">Ricin B lectin domain-containing protein</fullName>
    </recommendedName>
</protein>
<dbReference type="PANTHER" id="PTHR11675">
    <property type="entry name" value="N-ACETYLGALACTOSAMINYLTRANSFERASE"/>
    <property type="match status" value="1"/>
</dbReference>
<gene>
    <name evidence="5" type="ORF">GSLYS_00021676001</name>
</gene>
<dbReference type="GO" id="GO:0006493">
    <property type="term" value="P:protein O-linked glycosylation"/>
    <property type="evidence" value="ECO:0007669"/>
    <property type="project" value="TreeGrafter"/>
</dbReference>
<dbReference type="SMART" id="SM00458">
    <property type="entry name" value="RICIN"/>
    <property type="match status" value="1"/>
</dbReference>
<dbReference type="Pfam" id="PF02709">
    <property type="entry name" value="Glyco_transf_7C"/>
    <property type="match status" value="1"/>
</dbReference>
<dbReference type="GO" id="GO:0030246">
    <property type="term" value="F:carbohydrate binding"/>
    <property type="evidence" value="ECO:0007669"/>
    <property type="project" value="UniProtKB-KW"/>
</dbReference>
<evidence type="ECO:0000259" key="4">
    <source>
        <dbReference type="SMART" id="SM00458"/>
    </source>
</evidence>
<keyword evidence="2" id="KW-0430">Lectin</keyword>
<dbReference type="SUPFAM" id="SSF50370">
    <property type="entry name" value="Ricin B-like lectins"/>
    <property type="match status" value="1"/>
</dbReference>
<dbReference type="Gene3D" id="3.90.550.10">
    <property type="entry name" value="Spore Coat Polysaccharide Biosynthesis Protein SpsA, Chain A"/>
    <property type="match status" value="1"/>
</dbReference>
<dbReference type="Pfam" id="PF00652">
    <property type="entry name" value="Ricin_B_lectin"/>
    <property type="match status" value="1"/>
</dbReference>
<dbReference type="InterPro" id="IPR035992">
    <property type="entry name" value="Ricin_B-like_lectins"/>
</dbReference>